<dbReference type="Gene3D" id="3.40.190.10">
    <property type="entry name" value="Periplasmic binding protein-like II"/>
    <property type="match status" value="2"/>
</dbReference>
<keyword evidence="4" id="KW-1185">Reference proteome</keyword>
<dbReference type="PROSITE" id="PS51257">
    <property type="entry name" value="PROKAR_LIPOPROTEIN"/>
    <property type="match status" value="1"/>
</dbReference>
<dbReference type="PANTHER" id="PTHR43649">
    <property type="entry name" value="ARABINOSE-BINDING PROTEIN-RELATED"/>
    <property type="match status" value="1"/>
</dbReference>
<keyword evidence="2" id="KW-0732">Signal</keyword>
<dbReference type="Proteomes" id="UP001197795">
    <property type="component" value="Unassembled WGS sequence"/>
</dbReference>
<evidence type="ECO:0000256" key="1">
    <source>
        <dbReference type="SAM" id="MobiDB-lite"/>
    </source>
</evidence>
<protein>
    <submittedName>
        <fullName evidence="3">Sugar ABC transporter substrate-binding protein</fullName>
    </submittedName>
</protein>
<evidence type="ECO:0000313" key="4">
    <source>
        <dbReference type="Proteomes" id="UP001197795"/>
    </source>
</evidence>
<reference evidence="3 4" key="1">
    <citation type="submission" date="2021-10" db="EMBL/GenBank/DDBJ databases">
        <title>Anaerobic single-cell dispensing facilitates the cultivation of human gut bacteria.</title>
        <authorList>
            <person name="Afrizal A."/>
        </authorList>
    </citation>
    <scope>NUCLEOTIDE SEQUENCE [LARGE SCALE GENOMIC DNA]</scope>
    <source>
        <strain evidence="3 4">CLA-AA-H273</strain>
    </source>
</reference>
<sequence length="575" mass="64254">MKKNTLHKVMATALVGAMAMSTLTGCGSSADNTTADAGTKESVAESSAASTDAGASTAVAGIDGWEAFADNVTLQIPVYDRGSSGNGCSDVENNYWTNWVQENFGDKYNITVEYVGITRSDVMTDYAMLAASQSLPTICMEYDYDKLASWQADGYLQTYDVEEFKQIAPTYWETMVEHGNDAYTKLDDEDYLVLGYRPYGNTTYTWCTFYRQDWLEEAGFSEYPVGDNTKLLELYAKLVENGHQYPLSGKKVSGAGIDQNYGYRDYPQDETTWATTGDYQIPALSTEAQKRFLKWENELYNDGYYNPEYYLRDASEAEADFINGEAFTWTGYISSSMNVLNSFYDANPDAKLAVAVTPSTWTQDETWGSSASYRPGTNFGMMIGFANDATEDEVKAAMMYLEWLNQPENLFTMQWGIEGVNFNYDDNGDPVAVADQTGLAEQQGHNNNVDYWCAVTAVKTLGSIEKDIQAVTPQGIPQDFYDQILANYNGQVAIYEAGKANSDCLFATAIDAVTEYNQTLYDLYTEYRDKLTMCPKDQFDSLYEELSQKYLDAGYQEVIDERQAALDAGNTTRLQ</sequence>
<feature type="region of interest" description="Disordered" evidence="1">
    <location>
        <begin position="30"/>
        <end position="49"/>
    </location>
</feature>
<gene>
    <name evidence="3" type="ORF">LKD75_15240</name>
</gene>
<evidence type="ECO:0000256" key="2">
    <source>
        <dbReference type="SAM" id="SignalP"/>
    </source>
</evidence>
<dbReference type="SUPFAM" id="SSF53850">
    <property type="entry name" value="Periplasmic binding protein-like II"/>
    <property type="match status" value="1"/>
</dbReference>
<dbReference type="InterPro" id="IPR050490">
    <property type="entry name" value="Bact_solute-bd_prot1"/>
</dbReference>
<dbReference type="PANTHER" id="PTHR43649:SF12">
    <property type="entry name" value="DIACETYLCHITOBIOSE BINDING PROTEIN DASA"/>
    <property type="match status" value="1"/>
</dbReference>
<feature type="chain" id="PRO_5042268156" evidence="2">
    <location>
        <begin position="25"/>
        <end position="575"/>
    </location>
</feature>
<proteinExistence type="predicted"/>
<dbReference type="EMBL" id="JAJEPV010000049">
    <property type="protein sequence ID" value="MCC2120919.1"/>
    <property type="molecule type" value="Genomic_DNA"/>
</dbReference>
<accession>A0AAE3A258</accession>
<evidence type="ECO:0000313" key="3">
    <source>
        <dbReference type="EMBL" id="MCC2120919.1"/>
    </source>
</evidence>
<comment type="caution">
    <text evidence="3">The sequence shown here is derived from an EMBL/GenBank/DDBJ whole genome shotgun (WGS) entry which is preliminary data.</text>
</comment>
<organism evidence="3 4">
    <name type="scientific">Waltera acetigignens</name>
    <dbReference type="NCBI Taxonomy" id="2981769"/>
    <lineage>
        <taxon>Bacteria</taxon>
        <taxon>Bacillati</taxon>
        <taxon>Bacillota</taxon>
        <taxon>Clostridia</taxon>
        <taxon>Lachnospirales</taxon>
        <taxon>Lachnospiraceae</taxon>
        <taxon>Waltera</taxon>
    </lineage>
</organism>
<dbReference type="AlphaFoldDB" id="A0AAE3A258"/>
<dbReference type="RefSeq" id="WP_227063463.1">
    <property type="nucleotide sequence ID" value="NZ_JAJEPV010000049.1"/>
</dbReference>
<name>A0AAE3A258_9FIRM</name>
<feature type="signal peptide" evidence="2">
    <location>
        <begin position="1"/>
        <end position="24"/>
    </location>
</feature>